<gene>
    <name evidence="2" type="ORF">COE48_04615</name>
    <name evidence="1" type="ORF">CON01_01225</name>
</gene>
<dbReference type="EMBL" id="NUPM01000005">
    <property type="protein sequence ID" value="PGZ04867.1"/>
    <property type="molecule type" value="Genomic_DNA"/>
</dbReference>
<proteinExistence type="predicted"/>
<organism evidence="1 3">
    <name type="scientific">Bacillus thuringiensis</name>
    <dbReference type="NCBI Taxonomy" id="1428"/>
    <lineage>
        <taxon>Bacteria</taxon>
        <taxon>Bacillati</taxon>
        <taxon>Bacillota</taxon>
        <taxon>Bacilli</taxon>
        <taxon>Bacillales</taxon>
        <taxon>Bacillaceae</taxon>
        <taxon>Bacillus</taxon>
        <taxon>Bacillus cereus group</taxon>
    </lineage>
</organism>
<evidence type="ECO:0000313" key="1">
    <source>
        <dbReference type="EMBL" id="PED16489.1"/>
    </source>
</evidence>
<evidence type="ECO:0000313" key="4">
    <source>
        <dbReference type="Proteomes" id="UP000223445"/>
    </source>
</evidence>
<dbReference type="Proteomes" id="UP000223445">
    <property type="component" value="Unassembled WGS sequence"/>
</dbReference>
<evidence type="ECO:0000313" key="3">
    <source>
        <dbReference type="Proteomes" id="UP000220127"/>
    </source>
</evidence>
<dbReference type="Proteomes" id="UP000220127">
    <property type="component" value="Unassembled WGS sequence"/>
</dbReference>
<accession>A0A9X6U4X2</accession>
<name>A0A9X6U4X2_BACTU</name>
<protein>
    <submittedName>
        <fullName evidence="1">Uncharacterized protein</fullName>
    </submittedName>
</protein>
<dbReference type="EMBL" id="NVMD01000002">
    <property type="protein sequence ID" value="PED16489.1"/>
    <property type="molecule type" value="Genomic_DNA"/>
</dbReference>
<comment type="caution">
    <text evidence="1">The sequence shown here is derived from an EMBL/GenBank/DDBJ whole genome shotgun (WGS) entry which is preliminary data.</text>
</comment>
<dbReference type="RefSeq" id="WP_097877161.1">
    <property type="nucleotide sequence ID" value="NZ_JBALLD010000003.1"/>
</dbReference>
<dbReference type="AlphaFoldDB" id="A0A9X6U4X2"/>
<sequence>MTIVNRDKVLSGYNGNLESVVHTERMTNGLFVALGELEGGERDLYKVVAPSAGNIETEEFLLVCAPEVMYDERLYRKRDFVIEAGTAARAFRMAKGDVLTLTNDLFDGALPKKGDLVAPATNGSMKLTKTTKETKSTLVFKVIAEDSLDVVEGEALRIKAIKA</sequence>
<evidence type="ECO:0000313" key="2">
    <source>
        <dbReference type="EMBL" id="PGZ04867.1"/>
    </source>
</evidence>
<reference evidence="3 4" key="1">
    <citation type="submission" date="2017-09" db="EMBL/GenBank/DDBJ databases">
        <title>Large-scale bioinformatics analysis of Bacillus genomes uncovers conserved roles of natural products in bacterial physiology.</title>
        <authorList>
            <consortium name="Agbiome Team Llc"/>
            <person name="Bleich R.M."/>
            <person name="Grubbs K.J."/>
            <person name="Santa Maria K.C."/>
            <person name="Allen S.E."/>
            <person name="Farag S."/>
            <person name="Shank E.A."/>
            <person name="Bowers A."/>
        </authorList>
    </citation>
    <scope>NUCLEOTIDE SEQUENCE [LARGE SCALE GENOMIC DNA]</scope>
    <source>
        <strain evidence="2 4">AFS030179</strain>
        <strain evidence="1 3">AFS094940</strain>
    </source>
</reference>